<evidence type="ECO:0000313" key="4">
    <source>
        <dbReference type="Proteomes" id="UP000070412"/>
    </source>
</evidence>
<sequence>MNSQTLLLLRNLLFILIGLSVVINATLELIFAPQLLMKYYLPAIRDQHHHNHNDLNHRMILIRFFYFVIILIQILNIIASFLLFVAIFLSNFHDRYIAYDTVMILSLSFSLSLILHRWQTNTNIYSDVIEKDIYILASRLGDWICFGNNFRWSSTTFNRNEYTLKYRCRRSDVFNWHQIHQCCGWTSSNDLIGIIEIDRINPWNLSRLPEFCCANHQINDFDDQKSDSIRCHSVALNLFNKTCHDSRESFLAFRGVSLISHPVHIEYIVWKLISVFLYTFSKRHVLPQPEGSYSFYITP</sequence>
<accession>A0A834V9B5</accession>
<keyword evidence="1" id="KW-0472">Membrane</keyword>
<reference evidence="3" key="3">
    <citation type="submission" date="2022-06" db="UniProtKB">
        <authorList>
            <consortium name="EnsemblMetazoa"/>
        </authorList>
    </citation>
    <scope>IDENTIFICATION</scope>
</reference>
<keyword evidence="4" id="KW-1185">Reference proteome</keyword>
<reference evidence="4" key="1">
    <citation type="journal article" date="2020" name="PLoS Negl. Trop. Dis.">
        <title>High-quality nuclear genome for Sarcoptes scabiei-A critical resource for a neglected parasite.</title>
        <authorList>
            <person name="Korhonen P.K."/>
            <person name="Gasser R.B."/>
            <person name="Ma G."/>
            <person name="Wang T."/>
            <person name="Stroehlein A.J."/>
            <person name="Young N.D."/>
            <person name="Ang C.S."/>
            <person name="Fernando D.D."/>
            <person name="Lu H.C."/>
            <person name="Taylor S."/>
            <person name="Reynolds S.L."/>
            <person name="Mofiz E."/>
            <person name="Najaraj S.H."/>
            <person name="Gowda H."/>
            <person name="Madugundu A."/>
            <person name="Renuse S."/>
            <person name="Holt D."/>
            <person name="Pandey A."/>
            <person name="Papenfuss A.T."/>
            <person name="Fischer K."/>
        </authorList>
    </citation>
    <scope>NUCLEOTIDE SEQUENCE [LARGE SCALE GENOMIC DNA]</scope>
</reference>
<evidence type="ECO:0000313" key="3">
    <source>
        <dbReference type="EnsemblMetazoa" id="KAF7488281.1"/>
    </source>
</evidence>
<evidence type="ECO:0000256" key="1">
    <source>
        <dbReference type="SAM" id="Phobius"/>
    </source>
</evidence>
<dbReference type="OrthoDB" id="5964980at2759"/>
<name>A0A834V9B5_SARSC</name>
<proteinExistence type="predicted"/>
<dbReference type="EnsemblMetazoa" id="SSS_5277s_mrna">
    <property type="protein sequence ID" value="KAF7488281.1"/>
    <property type="gene ID" value="SSS_5277"/>
</dbReference>
<keyword evidence="1" id="KW-1133">Transmembrane helix</keyword>
<evidence type="ECO:0000313" key="2">
    <source>
        <dbReference type="EMBL" id="KAF7488281.1"/>
    </source>
</evidence>
<feature type="transmembrane region" description="Helical" evidence="1">
    <location>
        <begin position="96"/>
        <end position="115"/>
    </location>
</feature>
<organism evidence="2">
    <name type="scientific">Sarcoptes scabiei</name>
    <name type="common">Itch mite</name>
    <name type="synonym">Acarus scabiei</name>
    <dbReference type="NCBI Taxonomy" id="52283"/>
    <lineage>
        <taxon>Eukaryota</taxon>
        <taxon>Metazoa</taxon>
        <taxon>Ecdysozoa</taxon>
        <taxon>Arthropoda</taxon>
        <taxon>Chelicerata</taxon>
        <taxon>Arachnida</taxon>
        <taxon>Acari</taxon>
        <taxon>Acariformes</taxon>
        <taxon>Sarcoptiformes</taxon>
        <taxon>Astigmata</taxon>
        <taxon>Psoroptidia</taxon>
        <taxon>Sarcoptoidea</taxon>
        <taxon>Sarcoptidae</taxon>
        <taxon>Sarcoptinae</taxon>
        <taxon>Sarcoptes</taxon>
    </lineage>
</organism>
<gene>
    <name evidence="2" type="ORF">SSS_5277</name>
</gene>
<feature type="transmembrane region" description="Helical" evidence="1">
    <location>
        <begin position="64"/>
        <end position="90"/>
    </location>
</feature>
<dbReference type="Proteomes" id="UP000070412">
    <property type="component" value="Unassembled WGS sequence"/>
</dbReference>
<dbReference type="AlphaFoldDB" id="A0A834V9B5"/>
<reference evidence="2" key="2">
    <citation type="submission" date="2020-01" db="EMBL/GenBank/DDBJ databases">
        <authorList>
            <person name="Korhonen P.K.K."/>
            <person name="Guangxu M.G."/>
            <person name="Wang T.W."/>
            <person name="Stroehlein A.J.S."/>
            <person name="Young N.D."/>
            <person name="Ang C.-S.A."/>
            <person name="Fernando D.W.F."/>
            <person name="Lu H.L."/>
            <person name="Taylor S.T."/>
            <person name="Ehtesham M.E.M."/>
            <person name="Najaraj S.H.N."/>
            <person name="Harsha G.H.G."/>
            <person name="Madugundu A.M."/>
            <person name="Renuse S.R."/>
            <person name="Holt D.H."/>
            <person name="Pandey A.P."/>
            <person name="Papenfuss A.P."/>
            <person name="Gasser R.B.G."/>
            <person name="Fischer K.F."/>
        </authorList>
    </citation>
    <scope>NUCLEOTIDE SEQUENCE</scope>
    <source>
        <strain evidence="2">SSS_KF_BRIS2020</strain>
    </source>
</reference>
<keyword evidence="1" id="KW-0812">Transmembrane</keyword>
<feature type="transmembrane region" description="Helical" evidence="1">
    <location>
        <begin position="12"/>
        <end position="31"/>
    </location>
</feature>
<dbReference type="EMBL" id="WVUK01000066">
    <property type="protein sequence ID" value="KAF7488281.1"/>
    <property type="molecule type" value="Genomic_DNA"/>
</dbReference>
<protein>
    <submittedName>
        <fullName evidence="2 3">Uncharacterized protein</fullName>
    </submittedName>
</protein>